<gene>
    <name evidence="2" type="ORF">IW19_11090</name>
</gene>
<dbReference type="Proteomes" id="UP000028715">
    <property type="component" value="Unassembled WGS sequence"/>
</dbReference>
<dbReference type="eggNOG" id="ENOG5030GUS">
    <property type="taxonomic scope" value="Bacteria"/>
</dbReference>
<sequence length="175" mass="19510">MKSKLIALSLFLAVSVSSCDAVDDLLSFNISNQTSIKIKSTSPVNLPTEIITPDVTTNSSAEFENNKTKASLVKDVKLRSLKLTIENPEAKTFTFLKSVHLYISTTNSDEIELAYQENINSSMNTIDLICTDKKLDQYIKADSYKIRTQVTIKETLTQDVTVKADMKFKVTADPF</sequence>
<evidence type="ECO:0000256" key="1">
    <source>
        <dbReference type="SAM" id="SignalP"/>
    </source>
</evidence>
<protein>
    <recommendedName>
        <fullName evidence="4">Lipoprotein</fullName>
    </recommendedName>
</protein>
<dbReference type="OrthoDB" id="672279at2"/>
<proteinExistence type="predicted"/>
<evidence type="ECO:0008006" key="4">
    <source>
        <dbReference type="Google" id="ProtNLM"/>
    </source>
</evidence>
<evidence type="ECO:0000313" key="2">
    <source>
        <dbReference type="EMBL" id="KFF06034.1"/>
    </source>
</evidence>
<evidence type="ECO:0000313" key="3">
    <source>
        <dbReference type="Proteomes" id="UP000028715"/>
    </source>
</evidence>
<organism evidence="2 3">
    <name type="scientific">Flavobacterium reichenbachii</name>
    <dbReference type="NCBI Taxonomy" id="362418"/>
    <lineage>
        <taxon>Bacteria</taxon>
        <taxon>Pseudomonadati</taxon>
        <taxon>Bacteroidota</taxon>
        <taxon>Flavobacteriia</taxon>
        <taxon>Flavobacteriales</taxon>
        <taxon>Flavobacteriaceae</taxon>
        <taxon>Flavobacterium</taxon>
    </lineage>
</organism>
<keyword evidence="3" id="KW-1185">Reference proteome</keyword>
<reference evidence="2 3" key="1">
    <citation type="submission" date="2014-07" db="EMBL/GenBank/DDBJ databases">
        <title>Genome of Flavobacterium reichenbachii LMG 25512.</title>
        <authorList>
            <person name="Stropko S.J."/>
            <person name="Pipes S.E."/>
            <person name="Newman J.D."/>
        </authorList>
    </citation>
    <scope>NUCLEOTIDE SEQUENCE [LARGE SCALE GENOMIC DNA]</scope>
    <source>
        <strain evidence="2 3">LMG 25512</strain>
    </source>
</reference>
<dbReference type="STRING" id="362418.IW19_11090"/>
<keyword evidence="1" id="KW-0732">Signal</keyword>
<comment type="caution">
    <text evidence="2">The sequence shown here is derived from an EMBL/GenBank/DDBJ whole genome shotgun (WGS) entry which is preliminary data.</text>
</comment>
<dbReference type="RefSeq" id="WP_035684041.1">
    <property type="nucleotide sequence ID" value="NZ_JPRL01000001.1"/>
</dbReference>
<dbReference type="AlphaFoldDB" id="A0A085ZNM0"/>
<feature type="signal peptide" evidence="1">
    <location>
        <begin position="1"/>
        <end position="21"/>
    </location>
</feature>
<name>A0A085ZNM0_9FLAO</name>
<accession>A0A085ZNM0</accession>
<dbReference type="EMBL" id="JPRL01000001">
    <property type="protein sequence ID" value="KFF06034.1"/>
    <property type="molecule type" value="Genomic_DNA"/>
</dbReference>
<feature type="chain" id="PRO_5001801517" description="Lipoprotein" evidence="1">
    <location>
        <begin position="22"/>
        <end position="175"/>
    </location>
</feature>
<dbReference type="PROSITE" id="PS51257">
    <property type="entry name" value="PROKAR_LIPOPROTEIN"/>
    <property type="match status" value="1"/>
</dbReference>